<feature type="compositionally biased region" description="Basic and acidic residues" evidence="3">
    <location>
        <begin position="453"/>
        <end position="463"/>
    </location>
</feature>
<evidence type="ECO:0008006" key="6">
    <source>
        <dbReference type="Google" id="ProtNLM"/>
    </source>
</evidence>
<reference evidence="4" key="1">
    <citation type="journal article" date="2021" name="Open Biol.">
        <title>Shared evolutionary footprints suggest mitochondrial oxidative damage underlies multiple complex I losses in fungi.</title>
        <authorList>
            <person name="Schikora-Tamarit M.A."/>
            <person name="Marcet-Houben M."/>
            <person name="Nosek J."/>
            <person name="Gabaldon T."/>
        </authorList>
    </citation>
    <scope>NUCLEOTIDE SEQUENCE</scope>
    <source>
        <strain evidence="4">NCAIM Y.01608</strain>
    </source>
</reference>
<feature type="region of interest" description="Disordered" evidence="3">
    <location>
        <begin position="320"/>
        <end position="365"/>
    </location>
</feature>
<organism evidence="4 5">
    <name type="scientific">Ogataea polymorpha</name>
    <dbReference type="NCBI Taxonomy" id="460523"/>
    <lineage>
        <taxon>Eukaryota</taxon>
        <taxon>Fungi</taxon>
        <taxon>Dikarya</taxon>
        <taxon>Ascomycota</taxon>
        <taxon>Saccharomycotina</taxon>
        <taxon>Pichiomycetes</taxon>
        <taxon>Pichiales</taxon>
        <taxon>Pichiaceae</taxon>
        <taxon>Ogataea</taxon>
    </lineage>
</organism>
<proteinExistence type="predicted"/>
<dbReference type="PROSITE" id="PS50143">
    <property type="entry name" value="BIR_REPEAT_2"/>
    <property type="match status" value="2"/>
</dbReference>
<dbReference type="EMBL" id="JAEUBD010001571">
    <property type="protein sequence ID" value="KAH3658706.1"/>
    <property type="molecule type" value="Genomic_DNA"/>
</dbReference>
<feature type="compositionally biased region" description="Basic and acidic residues" evidence="3">
    <location>
        <begin position="337"/>
        <end position="358"/>
    </location>
</feature>
<feature type="compositionally biased region" description="Basic residues" evidence="3">
    <location>
        <begin position="546"/>
        <end position="563"/>
    </location>
</feature>
<feature type="compositionally biased region" description="Polar residues" evidence="3">
    <location>
        <begin position="843"/>
        <end position="891"/>
    </location>
</feature>
<feature type="compositionally biased region" description="Basic residues" evidence="3">
    <location>
        <begin position="573"/>
        <end position="598"/>
    </location>
</feature>
<evidence type="ECO:0000256" key="2">
    <source>
        <dbReference type="ARBA" id="ARBA00022833"/>
    </source>
</evidence>
<feature type="compositionally biased region" description="Acidic residues" evidence="3">
    <location>
        <begin position="632"/>
        <end position="643"/>
    </location>
</feature>
<feature type="compositionally biased region" description="Basic and acidic residues" evidence="3">
    <location>
        <begin position="743"/>
        <end position="752"/>
    </location>
</feature>
<dbReference type="GO" id="GO:0046872">
    <property type="term" value="F:metal ion binding"/>
    <property type="evidence" value="ECO:0007669"/>
    <property type="project" value="UniProtKB-KW"/>
</dbReference>
<feature type="region of interest" description="Disordered" evidence="3">
    <location>
        <begin position="422"/>
        <end position="685"/>
    </location>
</feature>
<feature type="region of interest" description="Disordered" evidence="3">
    <location>
        <begin position="724"/>
        <end position="892"/>
    </location>
</feature>
<keyword evidence="1" id="KW-0479">Metal-binding</keyword>
<gene>
    <name evidence="4" type="ORF">OGATHE_006430</name>
</gene>
<dbReference type="AlphaFoldDB" id="A0A9P8NT12"/>
<feature type="compositionally biased region" description="Basic and acidic residues" evidence="3">
    <location>
        <begin position="644"/>
        <end position="653"/>
    </location>
</feature>
<dbReference type="PROSITE" id="PS51257">
    <property type="entry name" value="PROKAR_LIPOPROTEIN"/>
    <property type="match status" value="1"/>
</dbReference>
<feature type="compositionally biased region" description="Basic and acidic residues" evidence="3">
    <location>
        <begin position="430"/>
        <end position="441"/>
    </location>
</feature>
<feature type="compositionally biased region" description="Basic and acidic residues" evidence="3">
    <location>
        <begin position="809"/>
        <end position="826"/>
    </location>
</feature>
<sequence length="1017" mass="115581">MRALASRLGGTAGTGGACSLAGCEAPQSRHPAPLSRSSTTILDRTQASTFSAPPHAKINFSIFAPYQISSPLFVYFYSRMRKKYVSVKEREASFDGVYKAGEMVYWHLSTPSGETMAINGFYFDPTKTHMDRVGCFACKVKEFGWAPGATEPPSVRHLRNSPDCPYSRVLSSRHLHESEGLGWDQDDMFASVQDSADIRHQTFKLASWPHERNKKMPSSRELAENGFYYASYEKGDDTTTCMYCGTSLEGWEAGDNVAEEHRKRKPDCYVFAGRRRSGVYSRRASDVNMDVVEISDVSLERVIQELPERAHVGIEVEAVGQNKEEQAVHQSDNNEEPEARDLEKVAQPKDADAIRSPEIEVEQPVKRSAPALDDVLLEEEIIEDDSMEGAADPVEIPMSTLNELEDLFYVEDSRRSSTFFNRSRSSFGERAPEAADRKLESVPEPVEENMPEPIKEEHEHAENEPMEDIPDFNVPELEVPDSQGIPMGIEESLREIKQLDPVGPAEGMDMLDESTRDDIMMKETSEPVQNSEKQPELQLTEDLSSKKRKKHEEKHGKHHKRKRAEKEKEKQADKKRKKEKREKKKEKEKKKKDRAHRKELRERGTVDSVQSPAPVGTVSVHEAPESKKYVEELVETDFSEEDIEPKVEHRMESIEEEAKEEDEAKVEEPIHMEELLPNDDDENDVLLDDEKATPELSRVPTVSPTTLVARDIRVRSRFVDGRIISSDDPLSFGRRAKRRARKLKEIPRTESKDFEDENVEKADQEPGPEAEQETKAATKPTEPAEMGEPVALYERHIFQQRAQIYEQQVTKHDENIEENKDQKDEFVSEVAAEPAQLPVSTEPVPQQTAQDMDSSPNRVVSEGQENVRQDSLQRGSSEPAQSVRSPSNLSLNIEHLSENQSTPEVRKEPLWEPIKKRSYTEEFNEAIKYTQELLDSHYQSLNDDLEGKLTGFVAEMPEEELEMTLKEWINYQADQAAKLVAHKTDEMVSGFREDAARALKVLESLPVVDETDQDVVF</sequence>
<keyword evidence="2" id="KW-0862">Zinc</keyword>
<dbReference type="InterPro" id="IPR001370">
    <property type="entry name" value="BIR_rpt"/>
</dbReference>
<protein>
    <recommendedName>
        <fullName evidence="6">BIR-domain-containing protein</fullName>
    </recommendedName>
</protein>
<evidence type="ECO:0000256" key="1">
    <source>
        <dbReference type="ARBA" id="ARBA00022723"/>
    </source>
</evidence>
<name>A0A9P8NT12_9ASCO</name>
<dbReference type="PANTHER" id="PTHR46771:SF5">
    <property type="entry name" value="DETERIN"/>
    <property type="match status" value="1"/>
</dbReference>
<accession>A0A9P8NT12</accession>
<dbReference type="CDD" id="cd00022">
    <property type="entry name" value="BIR"/>
    <property type="match status" value="1"/>
</dbReference>
<evidence type="ECO:0000313" key="4">
    <source>
        <dbReference type="EMBL" id="KAH3658706.1"/>
    </source>
</evidence>
<evidence type="ECO:0000313" key="5">
    <source>
        <dbReference type="Proteomes" id="UP000788993"/>
    </source>
</evidence>
<dbReference type="SMART" id="SM00238">
    <property type="entry name" value="BIR"/>
    <property type="match status" value="2"/>
</dbReference>
<dbReference type="InterPro" id="IPR051190">
    <property type="entry name" value="Baculoviral_IAP"/>
</dbReference>
<comment type="caution">
    <text evidence="4">The sequence shown here is derived from an EMBL/GenBank/DDBJ whole genome shotgun (WGS) entry which is preliminary data.</text>
</comment>
<feature type="compositionally biased region" description="Acidic residues" evidence="3">
    <location>
        <begin position="654"/>
        <end position="665"/>
    </location>
</feature>
<dbReference type="PANTHER" id="PTHR46771">
    <property type="entry name" value="DETERIN"/>
    <property type="match status" value="1"/>
</dbReference>
<dbReference type="SUPFAM" id="SSF57924">
    <property type="entry name" value="Inhibitor of apoptosis (IAP) repeat"/>
    <property type="match status" value="2"/>
</dbReference>
<feature type="compositionally biased region" description="Acidic residues" evidence="3">
    <location>
        <begin position="676"/>
        <end position="685"/>
    </location>
</feature>
<evidence type="ECO:0000256" key="3">
    <source>
        <dbReference type="SAM" id="MobiDB-lite"/>
    </source>
</evidence>
<reference evidence="4" key="2">
    <citation type="submission" date="2021-01" db="EMBL/GenBank/DDBJ databases">
        <authorList>
            <person name="Schikora-Tamarit M.A."/>
        </authorList>
    </citation>
    <scope>NUCLEOTIDE SEQUENCE</scope>
    <source>
        <strain evidence="4">NCAIM Y.01608</strain>
    </source>
</reference>
<feature type="compositionally biased region" description="Basic and acidic residues" evidence="3">
    <location>
        <begin position="513"/>
        <end position="525"/>
    </location>
</feature>
<dbReference type="Proteomes" id="UP000788993">
    <property type="component" value="Unassembled WGS sequence"/>
</dbReference>
<feature type="compositionally biased region" description="Basic and acidic residues" evidence="3">
    <location>
        <begin position="622"/>
        <end position="631"/>
    </location>
</feature>
<dbReference type="Pfam" id="PF00653">
    <property type="entry name" value="BIR"/>
    <property type="match status" value="2"/>
</dbReference>
<keyword evidence="5" id="KW-1185">Reference proteome</keyword>
<dbReference type="Gene3D" id="1.10.1170.10">
    <property type="entry name" value="Inhibitor Of Apoptosis Protein (2mihbC-IAP-1), Chain A"/>
    <property type="match status" value="2"/>
</dbReference>